<evidence type="ECO:0000256" key="5">
    <source>
        <dbReference type="ARBA" id="ARBA00008391"/>
    </source>
</evidence>
<dbReference type="EMBL" id="ACVN02000079">
    <property type="protein sequence ID" value="ERK60606.1"/>
    <property type="molecule type" value="Genomic_DNA"/>
</dbReference>
<dbReference type="InterPro" id="IPR000836">
    <property type="entry name" value="PRTase_dom"/>
</dbReference>
<evidence type="ECO:0000256" key="11">
    <source>
        <dbReference type="ARBA" id="ARBA00022741"/>
    </source>
</evidence>
<dbReference type="Proteomes" id="UP000017052">
    <property type="component" value="Unassembled WGS sequence"/>
</dbReference>
<evidence type="ECO:0000256" key="12">
    <source>
        <dbReference type="ARBA" id="ARBA00022842"/>
    </source>
</evidence>
<protein>
    <recommendedName>
        <fullName evidence="15">Hypoxanthine phosphoribosyltransferase</fullName>
        <ecNumber evidence="15">2.4.2.8</ecNumber>
    </recommendedName>
</protein>
<dbReference type="NCBIfam" id="TIGR01203">
    <property type="entry name" value="HGPRTase"/>
    <property type="match status" value="1"/>
</dbReference>
<reference evidence="17" key="1">
    <citation type="submission" date="2013-08" db="EMBL/GenBank/DDBJ databases">
        <authorList>
            <person name="Durkin A.S."/>
            <person name="Haft D.R."/>
            <person name="McCorrison J."/>
            <person name="Torralba M."/>
            <person name="Gillis M."/>
            <person name="Haft D.H."/>
            <person name="Methe B."/>
            <person name="Sutton G."/>
            <person name="Nelson K.E."/>
        </authorList>
    </citation>
    <scope>NUCLEOTIDE SEQUENCE [LARGE SCALE GENOMIC DNA]</scope>
    <source>
        <strain evidence="17">F0233</strain>
    </source>
</reference>
<gene>
    <name evidence="17" type="primary">hpt</name>
    <name evidence="17" type="ORF">HMPREF0682_0366</name>
</gene>
<evidence type="ECO:0000256" key="6">
    <source>
        <dbReference type="ARBA" id="ARBA00022490"/>
    </source>
</evidence>
<evidence type="ECO:0000256" key="9">
    <source>
        <dbReference type="ARBA" id="ARBA00022723"/>
    </source>
</evidence>
<keyword evidence="8 15" id="KW-0808">Transferase</keyword>
<comment type="subcellular location">
    <subcellularLocation>
        <location evidence="2 15">Cytoplasm</location>
    </subcellularLocation>
</comment>
<dbReference type="InterPro" id="IPR050408">
    <property type="entry name" value="HGPRT"/>
</dbReference>
<evidence type="ECO:0000256" key="1">
    <source>
        <dbReference type="ARBA" id="ARBA00001946"/>
    </source>
</evidence>
<feature type="domain" description="Phosphoribosyltransferase" evidence="16">
    <location>
        <begin position="18"/>
        <end position="164"/>
    </location>
</feature>
<keyword evidence="9 15" id="KW-0479">Metal-binding</keyword>
<dbReference type="GO" id="GO:0006178">
    <property type="term" value="P:guanine salvage"/>
    <property type="evidence" value="ECO:0007669"/>
    <property type="project" value="TreeGrafter"/>
</dbReference>
<dbReference type="UniPathway" id="UPA00591">
    <property type="reaction ID" value="UER00648"/>
</dbReference>
<dbReference type="GO" id="GO:0000166">
    <property type="term" value="F:nucleotide binding"/>
    <property type="evidence" value="ECO:0007669"/>
    <property type="project" value="UniProtKB-KW"/>
</dbReference>
<sequence>MDAADISADLEHVLRTADQIDARVAELAALIDADYAGRRPVLVGVLNGAMIVMSDLCRAMHCHVEVDWMAVSSYGSGTRSSGVVRILKDLTVDVAGRDVLIVEDIIDTGLTLSYLVHNIATRGAASVRVATMFRKPEALNAPVEADYVGFDLPDEFVVGYGLDYAGRYRNLRDLATLAPHVYR</sequence>
<dbReference type="GO" id="GO:0052657">
    <property type="term" value="F:guanine phosphoribosyltransferase activity"/>
    <property type="evidence" value="ECO:0007669"/>
    <property type="project" value="RHEA"/>
</dbReference>
<dbReference type="EC" id="2.4.2.8" evidence="15"/>
<dbReference type="InterPro" id="IPR029057">
    <property type="entry name" value="PRTase-like"/>
</dbReference>
<dbReference type="FunFam" id="3.40.50.2020:FF:000006">
    <property type="entry name" value="Hypoxanthine phosphoribosyltransferase"/>
    <property type="match status" value="1"/>
</dbReference>
<keyword evidence="6 15" id="KW-0963">Cytoplasm</keyword>
<keyword evidence="18" id="KW-1185">Reference proteome</keyword>
<dbReference type="GO" id="GO:0032264">
    <property type="term" value="P:IMP salvage"/>
    <property type="evidence" value="ECO:0007669"/>
    <property type="project" value="UniProtKB-UniPathway"/>
</dbReference>
<dbReference type="GO" id="GO:0046100">
    <property type="term" value="P:hypoxanthine metabolic process"/>
    <property type="evidence" value="ECO:0007669"/>
    <property type="project" value="TreeGrafter"/>
</dbReference>
<comment type="catalytic activity">
    <reaction evidence="13">
        <text>GMP + diphosphate = guanine + 5-phospho-alpha-D-ribose 1-diphosphate</text>
        <dbReference type="Rhea" id="RHEA:25424"/>
        <dbReference type="ChEBI" id="CHEBI:16235"/>
        <dbReference type="ChEBI" id="CHEBI:33019"/>
        <dbReference type="ChEBI" id="CHEBI:58017"/>
        <dbReference type="ChEBI" id="CHEBI:58115"/>
        <dbReference type="EC" id="2.4.2.8"/>
    </reaction>
    <physiologicalReaction direction="right-to-left" evidence="13">
        <dbReference type="Rhea" id="RHEA:25426"/>
    </physiologicalReaction>
</comment>
<keyword evidence="12 15" id="KW-0460">Magnesium</keyword>
<evidence type="ECO:0000256" key="8">
    <source>
        <dbReference type="ARBA" id="ARBA00022679"/>
    </source>
</evidence>
<comment type="pathway">
    <text evidence="3 15">Purine metabolism; IMP biosynthesis via salvage pathway; IMP from hypoxanthine: step 1/1.</text>
</comment>
<evidence type="ECO:0000256" key="2">
    <source>
        <dbReference type="ARBA" id="ARBA00004496"/>
    </source>
</evidence>
<evidence type="ECO:0000256" key="7">
    <source>
        <dbReference type="ARBA" id="ARBA00022676"/>
    </source>
</evidence>
<dbReference type="Gene3D" id="3.40.50.2020">
    <property type="match status" value="1"/>
</dbReference>
<proteinExistence type="inferred from homology"/>
<dbReference type="OrthoDB" id="9802824at2"/>
<evidence type="ECO:0000259" key="16">
    <source>
        <dbReference type="Pfam" id="PF00156"/>
    </source>
</evidence>
<dbReference type="GO" id="GO:0032263">
    <property type="term" value="P:GMP salvage"/>
    <property type="evidence" value="ECO:0007669"/>
    <property type="project" value="TreeGrafter"/>
</dbReference>
<dbReference type="GO" id="GO:0006166">
    <property type="term" value="P:purine ribonucleoside salvage"/>
    <property type="evidence" value="ECO:0007669"/>
    <property type="project" value="UniProtKB-KW"/>
</dbReference>
<dbReference type="PANTHER" id="PTHR43340">
    <property type="entry name" value="HYPOXANTHINE-GUANINE PHOSPHORIBOSYLTRANSFERASE"/>
    <property type="match status" value="1"/>
</dbReference>
<keyword evidence="7 15" id="KW-0328">Glycosyltransferase</keyword>
<accession>U2QVN1</accession>
<dbReference type="GeneID" id="95360215"/>
<name>U2QVN1_9ACTN</name>
<keyword evidence="10 15" id="KW-0660">Purine salvage</keyword>
<dbReference type="AlphaFoldDB" id="U2QVN1"/>
<evidence type="ECO:0000256" key="3">
    <source>
        <dbReference type="ARBA" id="ARBA00004669"/>
    </source>
</evidence>
<evidence type="ECO:0000256" key="10">
    <source>
        <dbReference type="ARBA" id="ARBA00022726"/>
    </source>
</evidence>
<dbReference type="GO" id="GO:0000287">
    <property type="term" value="F:magnesium ion binding"/>
    <property type="evidence" value="ECO:0007669"/>
    <property type="project" value="TreeGrafter"/>
</dbReference>
<dbReference type="RefSeq" id="WP_021796752.1">
    <property type="nucleotide sequence ID" value="NZ_ACVN02000079.1"/>
</dbReference>
<evidence type="ECO:0000256" key="13">
    <source>
        <dbReference type="ARBA" id="ARBA00048811"/>
    </source>
</evidence>
<dbReference type="InterPro" id="IPR005904">
    <property type="entry name" value="Hxn_phspho_trans"/>
</dbReference>
<evidence type="ECO:0000256" key="14">
    <source>
        <dbReference type="ARBA" id="ARBA00049402"/>
    </source>
</evidence>
<dbReference type="GO" id="GO:0005829">
    <property type="term" value="C:cytosol"/>
    <property type="evidence" value="ECO:0007669"/>
    <property type="project" value="TreeGrafter"/>
</dbReference>
<evidence type="ECO:0000256" key="4">
    <source>
        <dbReference type="ARBA" id="ARBA00004676"/>
    </source>
</evidence>
<evidence type="ECO:0000256" key="15">
    <source>
        <dbReference type="RuleBase" id="RU364099"/>
    </source>
</evidence>
<dbReference type="PANTHER" id="PTHR43340:SF1">
    <property type="entry name" value="HYPOXANTHINE PHOSPHORIBOSYLTRANSFERASE"/>
    <property type="match status" value="1"/>
</dbReference>
<dbReference type="CDD" id="cd06223">
    <property type="entry name" value="PRTases_typeI"/>
    <property type="match status" value="1"/>
</dbReference>
<organism evidence="17 18">
    <name type="scientific">Propionibacterium acidifaciens F0233</name>
    <dbReference type="NCBI Taxonomy" id="553198"/>
    <lineage>
        <taxon>Bacteria</taxon>
        <taxon>Bacillati</taxon>
        <taxon>Actinomycetota</taxon>
        <taxon>Actinomycetes</taxon>
        <taxon>Propionibacteriales</taxon>
        <taxon>Propionibacteriaceae</taxon>
        <taxon>Propionibacterium</taxon>
    </lineage>
</organism>
<keyword evidence="11 15" id="KW-0547">Nucleotide-binding</keyword>
<comment type="pathway">
    <text evidence="4">Purine metabolism; GMP biosynthesis via salvage pathway; GMP from guanine: step 1/1.</text>
</comment>
<comment type="caution">
    <text evidence="17">The sequence shown here is derived from an EMBL/GenBank/DDBJ whole genome shotgun (WGS) entry which is preliminary data.</text>
</comment>
<evidence type="ECO:0000313" key="17">
    <source>
        <dbReference type="EMBL" id="ERK60606.1"/>
    </source>
</evidence>
<dbReference type="GO" id="GO:0004422">
    <property type="term" value="F:hypoxanthine phosphoribosyltransferase activity"/>
    <property type="evidence" value="ECO:0007669"/>
    <property type="project" value="InterPro"/>
</dbReference>
<comment type="similarity">
    <text evidence="5 15">Belongs to the purine/pyrimidine phosphoribosyltransferase family.</text>
</comment>
<evidence type="ECO:0000313" key="18">
    <source>
        <dbReference type="Proteomes" id="UP000017052"/>
    </source>
</evidence>
<comment type="catalytic activity">
    <reaction evidence="14">
        <text>IMP + diphosphate = hypoxanthine + 5-phospho-alpha-D-ribose 1-diphosphate</text>
        <dbReference type="Rhea" id="RHEA:17973"/>
        <dbReference type="ChEBI" id="CHEBI:17368"/>
        <dbReference type="ChEBI" id="CHEBI:33019"/>
        <dbReference type="ChEBI" id="CHEBI:58017"/>
        <dbReference type="ChEBI" id="CHEBI:58053"/>
        <dbReference type="EC" id="2.4.2.8"/>
    </reaction>
    <physiologicalReaction direction="right-to-left" evidence="14">
        <dbReference type="Rhea" id="RHEA:17975"/>
    </physiologicalReaction>
</comment>
<dbReference type="Pfam" id="PF00156">
    <property type="entry name" value="Pribosyltran"/>
    <property type="match status" value="1"/>
</dbReference>
<dbReference type="SUPFAM" id="SSF53271">
    <property type="entry name" value="PRTase-like"/>
    <property type="match status" value="1"/>
</dbReference>
<comment type="cofactor">
    <cofactor evidence="1 15">
        <name>Mg(2+)</name>
        <dbReference type="ChEBI" id="CHEBI:18420"/>
    </cofactor>
</comment>